<feature type="region of interest" description="Disordered" evidence="1">
    <location>
        <begin position="310"/>
        <end position="346"/>
    </location>
</feature>
<dbReference type="InterPro" id="IPR050900">
    <property type="entry name" value="Transposase_IS3/IS150/IS904"/>
</dbReference>
<feature type="region of interest" description="Disordered" evidence="1">
    <location>
        <begin position="35"/>
        <end position="57"/>
    </location>
</feature>
<sequence>MTLGRDETFSLLIEHLPIHVSCALSGVPRSSFYRRRNPVPESSEPAARPAPPNALSESERAELVEVLNSDRFADKAPRQVWAALLDEGVYLASVSTMYRELRRRDQVRERRAQARHQARTKPYLAAHAPNEIWSWDITKLPGPGPRQFYDLYVMLDIFSRHVVHWEIHLRESGELAERFMQNSFIANGGIVPGTIHSDNGTSMTSKPVTALLADLDIIKSHSRPKVSNDNPYSEAQFRTLKYCPVFPERFTSLDEAETFCHHFFDYYNHRHYHAGIGLHTPFTVHIGTAHAIQHQRAATIAAFRAANPRRFTQPPTLPKIPTVAQINRPDEDTTDQTSPDQEKRAA</sequence>
<proteinExistence type="predicted"/>
<dbReference type="RefSeq" id="WP_143227498.1">
    <property type="nucleotide sequence ID" value="NZ_FZNP01000043.1"/>
</dbReference>
<organism evidence="3 4">
    <name type="scientific">Actinomadura mexicana</name>
    <dbReference type="NCBI Taxonomy" id="134959"/>
    <lineage>
        <taxon>Bacteria</taxon>
        <taxon>Bacillati</taxon>
        <taxon>Actinomycetota</taxon>
        <taxon>Actinomycetes</taxon>
        <taxon>Streptosporangiales</taxon>
        <taxon>Thermomonosporaceae</taxon>
        <taxon>Actinomadura</taxon>
    </lineage>
</organism>
<dbReference type="NCBIfam" id="NF033516">
    <property type="entry name" value="transpos_IS3"/>
    <property type="match status" value="1"/>
</dbReference>
<dbReference type="Gene3D" id="3.30.420.10">
    <property type="entry name" value="Ribonuclease H-like superfamily/Ribonuclease H"/>
    <property type="match status" value="1"/>
</dbReference>
<gene>
    <name evidence="3" type="ORF">SAMN06265355_1431</name>
</gene>
<dbReference type="OrthoDB" id="52928at2"/>
<evidence type="ECO:0000256" key="1">
    <source>
        <dbReference type="SAM" id="MobiDB-lite"/>
    </source>
</evidence>
<dbReference type="PROSITE" id="PS50994">
    <property type="entry name" value="INTEGRASE"/>
    <property type="match status" value="1"/>
</dbReference>
<dbReference type="PANTHER" id="PTHR46889">
    <property type="entry name" value="TRANSPOSASE INSF FOR INSERTION SEQUENCE IS3B-RELATED"/>
    <property type="match status" value="1"/>
</dbReference>
<dbReference type="EMBL" id="FZNP01000043">
    <property type="protein sequence ID" value="SNS85785.1"/>
    <property type="molecule type" value="Genomic_DNA"/>
</dbReference>
<evidence type="ECO:0000313" key="4">
    <source>
        <dbReference type="Proteomes" id="UP000198420"/>
    </source>
</evidence>
<name>A0A239HWU7_9ACTN</name>
<protein>
    <submittedName>
        <fullName evidence="3">Putative transposase</fullName>
    </submittedName>
</protein>
<evidence type="ECO:0000313" key="3">
    <source>
        <dbReference type="EMBL" id="SNS85785.1"/>
    </source>
</evidence>
<dbReference type="GO" id="GO:0015074">
    <property type="term" value="P:DNA integration"/>
    <property type="evidence" value="ECO:0007669"/>
    <property type="project" value="InterPro"/>
</dbReference>
<evidence type="ECO:0000259" key="2">
    <source>
        <dbReference type="PROSITE" id="PS50994"/>
    </source>
</evidence>
<dbReference type="InterPro" id="IPR036397">
    <property type="entry name" value="RNaseH_sf"/>
</dbReference>
<feature type="domain" description="Integrase catalytic" evidence="2">
    <location>
        <begin position="125"/>
        <end position="289"/>
    </location>
</feature>
<dbReference type="SUPFAM" id="SSF53098">
    <property type="entry name" value="Ribonuclease H-like"/>
    <property type="match status" value="1"/>
</dbReference>
<dbReference type="GO" id="GO:0003676">
    <property type="term" value="F:nucleic acid binding"/>
    <property type="evidence" value="ECO:0007669"/>
    <property type="project" value="InterPro"/>
</dbReference>
<reference evidence="4" key="1">
    <citation type="submission" date="2017-06" db="EMBL/GenBank/DDBJ databases">
        <authorList>
            <person name="Varghese N."/>
            <person name="Submissions S."/>
        </authorList>
    </citation>
    <scope>NUCLEOTIDE SEQUENCE [LARGE SCALE GENOMIC DNA]</scope>
    <source>
        <strain evidence="4">DSM 44485</strain>
    </source>
</reference>
<dbReference type="InterPro" id="IPR048020">
    <property type="entry name" value="Transpos_IS3"/>
</dbReference>
<dbReference type="Proteomes" id="UP000198420">
    <property type="component" value="Unassembled WGS sequence"/>
</dbReference>
<dbReference type="InterPro" id="IPR001584">
    <property type="entry name" value="Integrase_cat-core"/>
</dbReference>
<dbReference type="AlphaFoldDB" id="A0A239HWU7"/>
<dbReference type="Pfam" id="PF00665">
    <property type="entry name" value="rve"/>
    <property type="match status" value="1"/>
</dbReference>
<dbReference type="InterPro" id="IPR012337">
    <property type="entry name" value="RNaseH-like_sf"/>
</dbReference>
<dbReference type="PANTHER" id="PTHR46889:SF5">
    <property type="entry name" value="INTEGRASE PROTEIN"/>
    <property type="match status" value="1"/>
</dbReference>
<keyword evidence="4" id="KW-1185">Reference proteome</keyword>
<accession>A0A239HWU7</accession>